<evidence type="ECO:0000256" key="6">
    <source>
        <dbReference type="SAM" id="Phobius"/>
    </source>
</evidence>
<evidence type="ECO:0000313" key="7">
    <source>
        <dbReference type="EMBL" id="CAL1354612.1"/>
    </source>
</evidence>
<evidence type="ECO:0000256" key="1">
    <source>
        <dbReference type="ARBA" id="ARBA00004141"/>
    </source>
</evidence>
<dbReference type="EMBL" id="OZ034813">
    <property type="protein sequence ID" value="CAL1354612.1"/>
    <property type="molecule type" value="Genomic_DNA"/>
</dbReference>
<evidence type="ECO:0000256" key="2">
    <source>
        <dbReference type="ARBA" id="ARBA00006840"/>
    </source>
</evidence>
<dbReference type="InterPro" id="IPR044991">
    <property type="entry name" value="TET_plant"/>
</dbReference>
<feature type="transmembrane region" description="Helical" evidence="6">
    <location>
        <begin position="6"/>
        <end position="31"/>
    </location>
</feature>
<gene>
    <name evidence="7" type="ORF">LTRI10_LOCUS2413</name>
</gene>
<keyword evidence="5 6" id="KW-0472">Membrane</keyword>
<dbReference type="Pfam" id="PF00335">
    <property type="entry name" value="Tetraspanin"/>
    <property type="match status" value="1"/>
</dbReference>
<dbReference type="GO" id="GO:0009734">
    <property type="term" value="P:auxin-activated signaling pathway"/>
    <property type="evidence" value="ECO:0007669"/>
    <property type="project" value="InterPro"/>
</dbReference>
<sequence>MARPSNIVLTVLNVISLLAGITLFATGIYLSVVQAGTAPCQTFLRNSLLVVGALLILVSLLGLVGSNGRNNLFMWLYALHMLLLVAGVVGFTIFMLVVTSQRHHGHRGVGDFSPWLRHHFAKGKNWNLVRSCLAQGQVCSVVKGVGSKSPQVGRKLHNSALMVGCCKPPPGCGSENSLNATLAVLLADQTTAAAAAGNKNGDCGKWSGDPKTMCYNCDTCKAGFLGDIRKQWRAVAVALACFVAFIVLLLSIAWCAIANNKFDLAASSPHP</sequence>
<dbReference type="GO" id="GO:0016020">
    <property type="term" value="C:membrane"/>
    <property type="evidence" value="ECO:0007669"/>
    <property type="project" value="UniProtKB-SubCell"/>
</dbReference>
<evidence type="ECO:0000256" key="3">
    <source>
        <dbReference type="ARBA" id="ARBA00022692"/>
    </source>
</evidence>
<name>A0AAV2CDM1_9ROSI</name>
<dbReference type="Proteomes" id="UP001497516">
    <property type="component" value="Chromosome 1"/>
</dbReference>
<keyword evidence="3 6" id="KW-0812">Transmembrane</keyword>
<organism evidence="7 8">
    <name type="scientific">Linum trigynum</name>
    <dbReference type="NCBI Taxonomy" id="586398"/>
    <lineage>
        <taxon>Eukaryota</taxon>
        <taxon>Viridiplantae</taxon>
        <taxon>Streptophyta</taxon>
        <taxon>Embryophyta</taxon>
        <taxon>Tracheophyta</taxon>
        <taxon>Spermatophyta</taxon>
        <taxon>Magnoliopsida</taxon>
        <taxon>eudicotyledons</taxon>
        <taxon>Gunneridae</taxon>
        <taxon>Pentapetalae</taxon>
        <taxon>rosids</taxon>
        <taxon>fabids</taxon>
        <taxon>Malpighiales</taxon>
        <taxon>Linaceae</taxon>
        <taxon>Linum</taxon>
    </lineage>
</organism>
<evidence type="ECO:0000313" key="8">
    <source>
        <dbReference type="Proteomes" id="UP001497516"/>
    </source>
</evidence>
<protein>
    <submittedName>
        <fullName evidence="7">Uncharacterized protein</fullName>
    </submittedName>
</protein>
<comment type="subcellular location">
    <subcellularLocation>
        <location evidence="1">Membrane</location>
        <topology evidence="1">Multi-pass membrane protein</topology>
    </subcellularLocation>
</comment>
<feature type="transmembrane region" description="Helical" evidence="6">
    <location>
        <begin position="75"/>
        <end position="98"/>
    </location>
</feature>
<accession>A0AAV2CDM1</accession>
<proteinExistence type="inferred from homology"/>
<reference evidence="7 8" key="1">
    <citation type="submission" date="2024-04" db="EMBL/GenBank/DDBJ databases">
        <authorList>
            <person name="Fracassetti M."/>
        </authorList>
    </citation>
    <scope>NUCLEOTIDE SEQUENCE [LARGE SCALE GENOMIC DNA]</scope>
</reference>
<evidence type="ECO:0000256" key="4">
    <source>
        <dbReference type="ARBA" id="ARBA00022989"/>
    </source>
</evidence>
<comment type="similarity">
    <text evidence="2">Belongs to the tetraspanin (TM4SF) family.</text>
</comment>
<feature type="transmembrane region" description="Helical" evidence="6">
    <location>
        <begin position="43"/>
        <end position="63"/>
    </location>
</feature>
<dbReference type="InterPro" id="IPR018499">
    <property type="entry name" value="Tetraspanin/Peripherin"/>
</dbReference>
<feature type="transmembrane region" description="Helical" evidence="6">
    <location>
        <begin position="234"/>
        <end position="254"/>
    </location>
</feature>
<evidence type="ECO:0000256" key="5">
    <source>
        <dbReference type="ARBA" id="ARBA00023136"/>
    </source>
</evidence>
<dbReference type="PANTHER" id="PTHR32191">
    <property type="entry name" value="TETRASPANIN-8-RELATED"/>
    <property type="match status" value="1"/>
</dbReference>
<dbReference type="AlphaFoldDB" id="A0AAV2CDM1"/>
<keyword evidence="8" id="KW-1185">Reference proteome</keyword>
<keyword evidence="4 6" id="KW-1133">Transmembrane helix</keyword>